<reference evidence="2" key="2">
    <citation type="submission" date="2015-12" db="EMBL/GenBank/DDBJ databases">
        <title>Update maize B73 reference genome by single molecule sequencing technologies.</title>
        <authorList>
            <consortium name="Maize Genome Sequencing Project"/>
            <person name="Ware D."/>
        </authorList>
    </citation>
    <scope>NUCLEOTIDE SEQUENCE</scope>
    <source>
        <tissue evidence="2">Seedling</tissue>
    </source>
</reference>
<feature type="transmembrane region" description="Helical" evidence="1">
    <location>
        <begin position="167"/>
        <end position="185"/>
    </location>
</feature>
<keyword evidence="4" id="KW-1185">Reference proteome</keyword>
<organism evidence="2">
    <name type="scientific">Zea mays</name>
    <name type="common">Maize</name>
    <dbReference type="NCBI Taxonomy" id="4577"/>
    <lineage>
        <taxon>Eukaryota</taxon>
        <taxon>Viridiplantae</taxon>
        <taxon>Streptophyta</taxon>
        <taxon>Embryophyta</taxon>
        <taxon>Tracheophyta</taxon>
        <taxon>Spermatophyta</taxon>
        <taxon>Magnoliopsida</taxon>
        <taxon>Liliopsida</taxon>
        <taxon>Poales</taxon>
        <taxon>Poaceae</taxon>
        <taxon>PACMAD clade</taxon>
        <taxon>Panicoideae</taxon>
        <taxon>Andropogonodae</taxon>
        <taxon>Andropogoneae</taxon>
        <taxon>Tripsacinae</taxon>
        <taxon>Zea</taxon>
    </lineage>
</organism>
<reference evidence="4" key="1">
    <citation type="journal article" date="2009" name="Science">
        <title>The B73 maize genome: complexity, diversity, and dynamics.</title>
        <authorList>
            <person name="Schnable P.S."/>
            <person name="Ware D."/>
            <person name="Fulton R.S."/>
            <person name="Stein J.C."/>
            <person name="Wei F."/>
            <person name="Pasternak S."/>
            <person name="Liang C."/>
            <person name="Zhang J."/>
            <person name="Fulton L."/>
            <person name="Graves T.A."/>
            <person name="Minx P."/>
            <person name="Reily A.D."/>
            <person name="Courtney L."/>
            <person name="Kruchowski S.S."/>
            <person name="Tomlinson C."/>
            <person name="Strong C."/>
            <person name="Delehaunty K."/>
            <person name="Fronick C."/>
            <person name="Courtney B."/>
            <person name="Rock S.M."/>
            <person name="Belter E."/>
            <person name="Du F."/>
            <person name="Kim K."/>
            <person name="Abbott R.M."/>
            <person name="Cotton M."/>
            <person name="Levy A."/>
            <person name="Marchetto P."/>
            <person name="Ochoa K."/>
            <person name="Jackson S.M."/>
            <person name="Gillam B."/>
            <person name="Chen W."/>
            <person name="Yan L."/>
            <person name="Higginbotham J."/>
            <person name="Cardenas M."/>
            <person name="Waligorski J."/>
            <person name="Applebaum E."/>
            <person name="Phelps L."/>
            <person name="Falcone J."/>
            <person name="Kanchi K."/>
            <person name="Thane T."/>
            <person name="Scimone A."/>
            <person name="Thane N."/>
            <person name="Henke J."/>
            <person name="Wang T."/>
            <person name="Ruppert J."/>
            <person name="Shah N."/>
            <person name="Rotter K."/>
            <person name="Hodges J."/>
            <person name="Ingenthron E."/>
            <person name="Cordes M."/>
            <person name="Kohlberg S."/>
            <person name="Sgro J."/>
            <person name="Delgado B."/>
            <person name="Mead K."/>
            <person name="Chinwalla A."/>
            <person name="Leonard S."/>
            <person name="Crouse K."/>
            <person name="Collura K."/>
            <person name="Kudrna D."/>
            <person name="Currie J."/>
            <person name="He R."/>
            <person name="Angelova A."/>
            <person name="Rajasekar S."/>
            <person name="Mueller T."/>
            <person name="Lomeli R."/>
            <person name="Scara G."/>
            <person name="Ko A."/>
            <person name="Delaney K."/>
            <person name="Wissotski M."/>
            <person name="Lopez G."/>
            <person name="Campos D."/>
            <person name="Braidotti M."/>
            <person name="Ashley E."/>
            <person name="Golser W."/>
            <person name="Kim H."/>
            <person name="Lee S."/>
            <person name="Lin J."/>
            <person name="Dujmic Z."/>
            <person name="Kim W."/>
            <person name="Talag J."/>
            <person name="Zuccolo A."/>
            <person name="Fan C."/>
            <person name="Sebastian A."/>
            <person name="Kramer M."/>
            <person name="Spiegel L."/>
            <person name="Nascimento L."/>
            <person name="Zutavern T."/>
            <person name="Miller B."/>
            <person name="Ambroise C."/>
            <person name="Muller S."/>
            <person name="Spooner W."/>
            <person name="Narechania A."/>
            <person name="Ren L."/>
            <person name="Wei S."/>
            <person name="Kumari S."/>
            <person name="Faga B."/>
            <person name="Levy M.J."/>
            <person name="McMahan L."/>
            <person name="Van Buren P."/>
            <person name="Vaughn M.W."/>
            <person name="Ying K."/>
            <person name="Yeh C.-T."/>
            <person name="Emrich S.J."/>
            <person name="Jia Y."/>
            <person name="Kalyanaraman A."/>
            <person name="Hsia A.-P."/>
            <person name="Barbazuk W.B."/>
            <person name="Baucom R.S."/>
            <person name="Brutnell T.P."/>
            <person name="Carpita N.C."/>
            <person name="Chaparro C."/>
            <person name="Chia J.-M."/>
            <person name="Deragon J.-M."/>
            <person name="Estill J.C."/>
            <person name="Fu Y."/>
            <person name="Jeddeloh J.A."/>
            <person name="Han Y."/>
            <person name="Lee H."/>
            <person name="Li P."/>
            <person name="Lisch D.R."/>
            <person name="Liu S."/>
            <person name="Liu Z."/>
            <person name="Nagel D.H."/>
            <person name="McCann M.C."/>
            <person name="SanMiguel P."/>
            <person name="Myers A.M."/>
            <person name="Nettleton D."/>
            <person name="Nguyen J."/>
            <person name="Penning B.W."/>
            <person name="Ponnala L."/>
            <person name="Schneider K.L."/>
            <person name="Schwartz D.C."/>
            <person name="Sharma A."/>
            <person name="Soderlund C."/>
            <person name="Springer N.M."/>
            <person name="Sun Q."/>
            <person name="Wang H."/>
            <person name="Waterman M."/>
            <person name="Westerman R."/>
            <person name="Wolfgruber T.K."/>
            <person name="Yang L."/>
            <person name="Yu Y."/>
            <person name="Zhang L."/>
            <person name="Zhou S."/>
            <person name="Zhu Q."/>
            <person name="Bennetzen J.L."/>
            <person name="Dawe R.K."/>
            <person name="Jiang J."/>
            <person name="Jiang N."/>
            <person name="Presting G.G."/>
            <person name="Wessler S.R."/>
            <person name="Aluru S."/>
            <person name="Martienssen R.A."/>
            <person name="Clifton S.W."/>
            <person name="McCombie W.R."/>
            <person name="Wing R.A."/>
            <person name="Wilson R.K."/>
        </authorList>
    </citation>
    <scope>NUCLEOTIDE SEQUENCE [LARGE SCALE GENOMIC DNA]</scope>
    <source>
        <strain evidence="4">cv. B73</strain>
    </source>
</reference>
<dbReference type="AlphaFoldDB" id="A0A1D6PVS3"/>
<dbReference type="PaxDb" id="4577-GRMZM2G472453_P01"/>
<accession>A0A1D6PVS3</accession>
<dbReference type="EMBL" id="CM000780">
    <property type="protein sequence ID" value="AQK50676.1"/>
    <property type="molecule type" value="Genomic_DNA"/>
</dbReference>
<dbReference type="OMA" id="MSYWGSP"/>
<keyword evidence="1" id="KW-1133">Transmembrane helix</keyword>
<evidence type="ECO:0000313" key="3">
    <source>
        <dbReference type="EnsemblPlants" id="Zm00001eb172170_P001"/>
    </source>
</evidence>
<feature type="transmembrane region" description="Helical" evidence="1">
    <location>
        <begin position="87"/>
        <end position="117"/>
    </location>
</feature>
<dbReference type="GeneID" id="103653054"/>
<dbReference type="ExpressionAtlas" id="A0A1D6PVS3">
    <property type="expression patterns" value="baseline and differential"/>
</dbReference>
<dbReference type="Proteomes" id="UP000007305">
    <property type="component" value="Chromosome 4"/>
</dbReference>
<reference evidence="3" key="3">
    <citation type="submission" date="2019-07" db="EMBL/GenBank/DDBJ databases">
        <authorList>
            <person name="Seetharam A."/>
            <person name="Woodhouse M."/>
            <person name="Cannon E."/>
        </authorList>
    </citation>
    <scope>NUCLEOTIDE SEQUENCE [LARGE SCALE GENOMIC DNA]</scope>
    <source>
        <strain evidence="3">cv. B73</strain>
    </source>
</reference>
<gene>
    <name evidence="3" type="primary">LOC103653054</name>
    <name evidence="2" type="ORF">ZEAMMB73_Zm00001d049503</name>
</gene>
<dbReference type="Gramene" id="Zm00001eb172170_T001">
    <property type="protein sequence ID" value="Zm00001eb172170_P001"/>
    <property type="gene ID" value="Zm00001eb172170"/>
</dbReference>
<protein>
    <submittedName>
        <fullName evidence="2 3">Uncharacterized protein</fullName>
    </submittedName>
</protein>
<feature type="transmembrane region" description="Helical" evidence="1">
    <location>
        <begin position="57"/>
        <end position="75"/>
    </location>
</feature>
<feature type="transmembrane region" description="Helical" evidence="1">
    <location>
        <begin position="138"/>
        <end position="161"/>
    </location>
</feature>
<name>A0A1D6PVS3_MAIZE</name>
<keyword evidence="1" id="KW-0472">Membrane</keyword>
<dbReference type="RefSeq" id="XP_035823122.1">
    <property type="nucleotide sequence ID" value="XM_035967229.1"/>
</dbReference>
<reference evidence="3" key="4">
    <citation type="submission" date="2021-05" db="UniProtKB">
        <authorList>
            <consortium name="EnsemblPlants"/>
        </authorList>
    </citation>
    <scope>IDENTIFICATION</scope>
    <source>
        <strain evidence="3">cv. B73</strain>
    </source>
</reference>
<sequence length="195" mass="20466">MSYWGSPGGAPSWAASRGPSPVVPLLVVAALGWVICQETLMGWYEQVTEVQETVADNAVLLVLGAGVLLLALAVAGNRSEVVLVPAALVLVMFLIQNIVLAALLLLVVVYFAGIYYYRPDRGYGYGYGGGFGGGEWGSGAGTGLGLYMLLLLCLLLCAMFSDSGGSWWIPAVLLVACVLCLNLFSGGKVWGYGYS</sequence>
<feature type="transmembrane region" description="Helical" evidence="1">
    <location>
        <begin position="20"/>
        <end position="36"/>
    </location>
</feature>
<evidence type="ECO:0000313" key="2">
    <source>
        <dbReference type="EMBL" id="AQK50676.1"/>
    </source>
</evidence>
<dbReference type="eggNOG" id="ENOG502S23Z">
    <property type="taxonomic scope" value="Eukaryota"/>
</dbReference>
<proteinExistence type="predicted"/>
<keyword evidence="1" id="KW-0812">Transmembrane</keyword>
<evidence type="ECO:0000256" key="1">
    <source>
        <dbReference type="SAM" id="Phobius"/>
    </source>
</evidence>
<dbReference type="EnsemblPlants" id="Zm00001eb172170_T001">
    <property type="protein sequence ID" value="Zm00001eb172170_P001"/>
    <property type="gene ID" value="Zm00001eb172170"/>
</dbReference>
<evidence type="ECO:0000313" key="4">
    <source>
        <dbReference type="Proteomes" id="UP000007305"/>
    </source>
</evidence>